<dbReference type="InterPro" id="IPR003439">
    <property type="entry name" value="ABC_transporter-like_ATP-bd"/>
</dbReference>
<dbReference type="Pfam" id="PF00005">
    <property type="entry name" value="ABC_tran"/>
    <property type="match status" value="1"/>
</dbReference>
<dbReference type="GO" id="GO:0005524">
    <property type="term" value="F:ATP binding"/>
    <property type="evidence" value="ECO:0007669"/>
    <property type="project" value="InterPro"/>
</dbReference>
<evidence type="ECO:0000259" key="1">
    <source>
        <dbReference type="Pfam" id="PF00005"/>
    </source>
</evidence>
<name>A0A382XT24_9ZZZZ</name>
<proteinExistence type="predicted"/>
<gene>
    <name evidence="2" type="ORF">METZ01_LOCUS427126</name>
</gene>
<dbReference type="GO" id="GO:0016887">
    <property type="term" value="F:ATP hydrolysis activity"/>
    <property type="evidence" value="ECO:0007669"/>
    <property type="project" value="InterPro"/>
</dbReference>
<reference evidence="2" key="1">
    <citation type="submission" date="2018-05" db="EMBL/GenBank/DDBJ databases">
        <authorList>
            <person name="Lanie J.A."/>
            <person name="Ng W.-L."/>
            <person name="Kazmierczak K.M."/>
            <person name="Andrzejewski T.M."/>
            <person name="Davidsen T.M."/>
            <person name="Wayne K.J."/>
            <person name="Tettelin H."/>
            <person name="Glass J.I."/>
            <person name="Rusch D."/>
            <person name="Podicherti R."/>
            <person name="Tsui H.-C.T."/>
            <person name="Winkler M.E."/>
        </authorList>
    </citation>
    <scope>NUCLEOTIDE SEQUENCE</scope>
</reference>
<evidence type="ECO:0000313" key="2">
    <source>
        <dbReference type="EMBL" id="SVD74272.1"/>
    </source>
</evidence>
<dbReference type="AlphaFoldDB" id="A0A382XT24"/>
<feature type="non-terminal residue" evidence="2">
    <location>
        <position position="29"/>
    </location>
</feature>
<protein>
    <recommendedName>
        <fullName evidence="1">ABC transporter domain-containing protein</fullName>
    </recommendedName>
</protein>
<feature type="domain" description="ABC transporter" evidence="1">
    <location>
        <begin position="1"/>
        <end position="26"/>
    </location>
</feature>
<accession>A0A382XT24</accession>
<organism evidence="2">
    <name type="scientific">marine metagenome</name>
    <dbReference type="NCBI Taxonomy" id="408172"/>
    <lineage>
        <taxon>unclassified sequences</taxon>
        <taxon>metagenomes</taxon>
        <taxon>ecological metagenomes</taxon>
    </lineage>
</organism>
<dbReference type="SUPFAM" id="SSF52540">
    <property type="entry name" value="P-loop containing nucleoside triphosphate hydrolases"/>
    <property type="match status" value="1"/>
</dbReference>
<dbReference type="EMBL" id="UINC01170299">
    <property type="protein sequence ID" value="SVD74272.1"/>
    <property type="molecule type" value="Genomic_DNA"/>
</dbReference>
<dbReference type="Gene3D" id="3.40.50.300">
    <property type="entry name" value="P-loop containing nucleotide triphosphate hydrolases"/>
    <property type="match status" value="1"/>
</dbReference>
<dbReference type="InterPro" id="IPR027417">
    <property type="entry name" value="P-loop_NTPase"/>
</dbReference>
<sequence length="29" mass="3070">MGASGCGKTTLLRLLAGFEKPDKGQIFTE</sequence>